<dbReference type="EMBL" id="JBHTHU010000001">
    <property type="protein sequence ID" value="MFD0749291.1"/>
    <property type="molecule type" value="Genomic_DNA"/>
</dbReference>
<dbReference type="InterPro" id="IPR001173">
    <property type="entry name" value="Glyco_trans_2-like"/>
</dbReference>
<dbReference type="PANTHER" id="PTHR43685">
    <property type="entry name" value="GLYCOSYLTRANSFERASE"/>
    <property type="match status" value="1"/>
</dbReference>
<dbReference type="Proteomes" id="UP001596958">
    <property type="component" value="Unassembled WGS sequence"/>
</dbReference>
<dbReference type="InterPro" id="IPR050834">
    <property type="entry name" value="Glycosyltransf_2"/>
</dbReference>
<feature type="domain" description="Glycosyltransferase 2-like" evidence="1">
    <location>
        <begin position="5"/>
        <end position="160"/>
    </location>
</feature>
<accession>A0ABW2YS98</accession>
<gene>
    <name evidence="2" type="ORF">ACFQZS_04000</name>
</gene>
<comment type="caution">
    <text evidence="2">The sequence shown here is derived from an EMBL/GenBank/DDBJ whole genome shotgun (WGS) entry which is preliminary data.</text>
</comment>
<evidence type="ECO:0000313" key="3">
    <source>
        <dbReference type="Proteomes" id="UP001596958"/>
    </source>
</evidence>
<protein>
    <submittedName>
        <fullName evidence="2">Glycosyltransferase family 2 protein</fullName>
    </submittedName>
</protein>
<evidence type="ECO:0000259" key="1">
    <source>
        <dbReference type="Pfam" id="PF00535"/>
    </source>
</evidence>
<keyword evidence="3" id="KW-1185">Reference proteome</keyword>
<organism evidence="2 3">
    <name type="scientific">Mucilaginibacter calamicampi</name>
    <dbReference type="NCBI Taxonomy" id="1302352"/>
    <lineage>
        <taxon>Bacteria</taxon>
        <taxon>Pseudomonadati</taxon>
        <taxon>Bacteroidota</taxon>
        <taxon>Sphingobacteriia</taxon>
        <taxon>Sphingobacteriales</taxon>
        <taxon>Sphingobacteriaceae</taxon>
        <taxon>Mucilaginibacter</taxon>
    </lineage>
</organism>
<sequence>MSIAICIPAYNAAEYLPRLLRSAQGQAFPFNEILVYDDCSTDDTARLAERWGARVIQGDVNRGCSYGKNRLAEHSSSEWLHFHDADDDLLPAFTTLVGQWIKEKGDDYDILLLNFDYVDANTGKLLGQAGHNIAELHQDPLKYAITHKIVNFGVYKRDAFLKAGGFDLDDKVLYNEDNAFHQRLARLNYRFEYLPEVTCINYRYGESMSASNVLKCAQANFHVLEKTAVTHGIKYPAELSEQLWNCVATLAACGDWIYVRKALDLSRALGYRHSPAGNPLFKMLTHINPFCAVKWREKLIRLFKPHLRNG</sequence>
<dbReference type="CDD" id="cd00761">
    <property type="entry name" value="Glyco_tranf_GTA_type"/>
    <property type="match status" value="1"/>
</dbReference>
<dbReference type="Pfam" id="PF00535">
    <property type="entry name" value="Glycos_transf_2"/>
    <property type="match status" value="1"/>
</dbReference>
<evidence type="ECO:0000313" key="2">
    <source>
        <dbReference type="EMBL" id="MFD0749291.1"/>
    </source>
</evidence>
<dbReference type="RefSeq" id="WP_377097513.1">
    <property type="nucleotide sequence ID" value="NZ_JBHTHU010000001.1"/>
</dbReference>
<dbReference type="Gene3D" id="3.90.550.10">
    <property type="entry name" value="Spore Coat Polysaccharide Biosynthesis Protein SpsA, Chain A"/>
    <property type="match status" value="1"/>
</dbReference>
<reference evidence="3" key="1">
    <citation type="journal article" date="2019" name="Int. J. Syst. Evol. Microbiol.">
        <title>The Global Catalogue of Microorganisms (GCM) 10K type strain sequencing project: providing services to taxonomists for standard genome sequencing and annotation.</title>
        <authorList>
            <consortium name="The Broad Institute Genomics Platform"/>
            <consortium name="The Broad Institute Genome Sequencing Center for Infectious Disease"/>
            <person name="Wu L."/>
            <person name="Ma J."/>
        </authorList>
    </citation>
    <scope>NUCLEOTIDE SEQUENCE [LARGE SCALE GENOMIC DNA]</scope>
    <source>
        <strain evidence="3">CCUG 63418</strain>
    </source>
</reference>
<dbReference type="PANTHER" id="PTHR43685:SF2">
    <property type="entry name" value="GLYCOSYLTRANSFERASE 2-LIKE DOMAIN-CONTAINING PROTEIN"/>
    <property type="match status" value="1"/>
</dbReference>
<dbReference type="InterPro" id="IPR029044">
    <property type="entry name" value="Nucleotide-diphossugar_trans"/>
</dbReference>
<dbReference type="SUPFAM" id="SSF53448">
    <property type="entry name" value="Nucleotide-diphospho-sugar transferases"/>
    <property type="match status" value="1"/>
</dbReference>
<proteinExistence type="predicted"/>
<name>A0ABW2YS98_9SPHI</name>